<feature type="region of interest" description="Disordered" evidence="1">
    <location>
        <begin position="61"/>
        <end position="82"/>
    </location>
</feature>
<protein>
    <recommendedName>
        <fullName evidence="4">Porin</fullName>
    </recommendedName>
</protein>
<keyword evidence="3" id="KW-1185">Reference proteome</keyword>
<dbReference type="EMBL" id="CP001280">
    <property type="protein sequence ID" value="ACK50600.1"/>
    <property type="molecule type" value="Genomic_DNA"/>
</dbReference>
<dbReference type="KEGG" id="msl:Msil_1652"/>
<evidence type="ECO:0000313" key="3">
    <source>
        <dbReference type="Proteomes" id="UP000002257"/>
    </source>
</evidence>
<dbReference type="HOGENOM" id="CLU_032382_0_0_5"/>
<gene>
    <name evidence="2" type="ordered locus">Msil_1652</name>
</gene>
<accession>B8EK60</accession>
<dbReference type="SUPFAM" id="SSF56935">
    <property type="entry name" value="Porins"/>
    <property type="match status" value="1"/>
</dbReference>
<evidence type="ECO:0008006" key="4">
    <source>
        <dbReference type="Google" id="ProtNLM"/>
    </source>
</evidence>
<reference evidence="2 3" key="1">
    <citation type="journal article" date="2010" name="J. Bacteriol.">
        <title>Complete genome sequence of the aerobic facultative methanotroph Methylocella silvestris BL2.</title>
        <authorList>
            <person name="Chen Y."/>
            <person name="Crombie A."/>
            <person name="Rahman M.T."/>
            <person name="Dedysh S.N."/>
            <person name="Liesack W."/>
            <person name="Stott M.B."/>
            <person name="Alam M."/>
            <person name="Theisen A.R."/>
            <person name="Murrell J.C."/>
            <person name="Dunfield P.F."/>
        </authorList>
    </citation>
    <scope>NUCLEOTIDE SEQUENCE [LARGE SCALE GENOMIC DNA]</scope>
    <source>
        <strain evidence="3">DSM 15510 / CIP 108128 / LMG 27833 / NCIMB 13906 / BL2</strain>
    </source>
</reference>
<dbReference type="STRING" id="395965.Msil_1652"/>
<dbReference type="RefSeq" id="WP_012590670.1">
    <property type="nucleotide sequence ID" value="NC_011666.1"/>
</dbReference>
<feature type="compositionally biased region" description="Basic and acidic residues" evidence="1">
    <location>
        <begin position="62"/>
        <end position="76"/>
    </location>
</feature>
<sequence>MRQRSRHSGIQNSLRLLLGCCIGAAVLVGAQARADVTDELIERLKAKGILSGGDYQKLKQRRAAEAKDAGRKREAKAAAPNGAVAAPDPHFITAIDKGVGVRIGDVDVKLSGGIDFFAVEQFKGQVTGSATTGGVVGGLVNINTSTVNNSNSTRGGMLGSSLVLSLATNQMGYDLGATFGFYSVGTNVNTGASPFNANSFGVAYGLGTASIDLRQVFGTIGTPEAGTVKIGRDLAFFGGDIILYDAMLLGVGLPFRNASPGFTSGHIGSGYVYADWIPQISYTSPSFYGFDASVGLFTPLSQAAVFTGTDSGNLSGHDQPMLQGRVRYKGDVAPSVKLTAWVSGLTEQQRSEGLVAGDALPAGQRIRASAVDGGAKLDIGDASLVGYGYYGDGLGTSVLFFDGISPNGQTRESYGWLGQGSYTFFDKLTLGANYGISYLQSNSYDNVQNYNAFMLRSYESYVAFARYQLTSWVMLEANFFRGIAKNQSGGAFSSNALAVGTLFSF</sequence>
<proteinExistence type="predicted"/>
<evidence type="ECO:0000313" key="2">
    <source>
        <dbReference type="EMBL" id="ACK50600.1"/>
    </source>
</evidence>
<organism evidence="2 3">
    <name type="scientific">Methylocella silvestris (strain DSM 15510 / CIP 108128 / LMG 27833 / NCIMB 13906 / BL2)</name>
    <dbReference type="NCBI Taxonomy" id="395965"/>
    <lineage>
        <taxon>Bacteria</taxon>
        <taxon>Pseudomonadati</taxon>
        <taxon>Pseudomonadota</taxon>
        <taxon>Alphaproteobacteria</taxon>
        <taxon>Hyphomicrobiales</taxon>
        <taxon>Beijerinckiaceae</taxon>
        <taxon>Methylocella</taxon>
    </lineage>
</organism>
<dbReference type="AlphaFoldDB" id="B8EK60"/>
<name>B8EK60_METSB</name>
<dbReference type="Proteomes" id="UP000002257">
    <property type="component" value="Chromosome"/>
</dbReference>
<dbReference type="eggNOG" id="COG3203">
    <property type="taxonomic scope" value="Bacteria"/>
</dbReference>
<evidence type="ECO:0000256" key="1">
    <source>
        <dbReference type="SAM" id="MobiDB-lite"/>
    </source>
</evidence>